<dbReference type="InterPro" id="IPR011009">
    <property type="entry name" value="Kinase-like_dom_sf"/>
</dbReference>
<proteinExistence type="predicted"/>
<gene>
    <name evidence="3" type="ORF">ACFPA8_03465</name>
</gene>
<sequence>MTWAPCRAGTAETAAGTGQDGKEATLRDRIVAPPCGAVRTARLPLQGALVSRHTIHLEPHRVTKRFRGPVGRAAARREWRALKLLAEHAPGLAPAPLAGPGAPGRPEITMSRLPGEPLRGQTVDEEQLTALADAVRALHAAVPPAVLARVPVRPGRPAARIPQAAGPRLALPALVRRTGRGTEPSRNRRASGRAAGRSPRVKPPRRFWAGCHTPWGQEEA</sequence>
<feature type="region of interest" description="Disordered" evidence="1">
    <location>
        <begin position="175"/>
        <end position="220"/>
    </location>
</feature>
<dbReference type="Proteomes" id="UP001595997">
    <property type="component" value="Unassembled WGS sequence"/>
</dbReference>
<protein>
    <submittedName>
        <fullName evidence="3">Phosphotransferase</fullName>
    </submittedName>
</protein>
<dbReference type="Pfam" id="PF01636">
    <property type="entry name" value="APH"/>
    <property type="match status" value="1"/>
</dbReference>
<name>A0ABV8ZZQ5_9ACTN</name>
<evidence type="ECO:0000313" key="3">
    <source>
        <dbReference type="EMBL" id="MFC4493192.1"/>
    </source>
</evidence>
<keyword evidence="4" id="KW-1185">Reference proteome</keyword>
<comment type="caution">
    <text evidence="3">The sequence shown here is derived from an EMBL/GenBank/DDBJ whole genome shotgun (WGS) entry which is preliminary data.</text>
</comment>
<accession>A0ABV8ZZQ5</accession>
<reference evidence="4" key="1">
    <citation type="journal article" date="2019" name="Int. J. Syst. Evol. Microbiol.">
        <title>The Global Catalogue of Microorganisms (GCM) 10K type strain sequencing project: providing services to taxonomists for standard genome sequencing and annotation.</title>
        <authorList>
            <consortium name="The Broad Institute Genomics Platform"/>
            <consortium name="The Broad Institute Genome Sequencing Center for Infectious Disease"/>
            <person name="Wu L."/>
            <person name="Ma J."/>
        </authorList>
    </citation>
    <scope>NUCLEOTIDE SEQUENCE [LARGE SCALE GENOMIC DNA]</scope>
    <source>
        <strain evidence="4">CGMCC 4.7357</strain>
    </source>
</reference>
<feature type="domain" description="Aminoglycoside phosphotransferase" evidence="2">
    <location>
        <begin position="61"/>
        <end position="164"/>
    </location>
</feature>
<feature type="region of interest" description="Disordered" evidence="1">
    <location>
        <begin position="1"/>
        <end position="22"/>
    </location>
</feature>
<dbReference type="EMBL" id="JBHSFH010000003">
    <property type="protein sequence ID" value="MFC4493192.1"/>
    <property type="molecule type" value="Genomic_DNA"/>
</dbReference>
<dbReference type="InterPro" id="IPR002575">
    <property type="entry name" value="Aminoglycoside_PTrfase"/>
</dbReference>
<evidence type="ECO:0000256" key="1">
    <source>
        <dbReference type="SAM" id="MobiDB-lite"/>
    </source>
</evidence>
<evidence type="ECO:0000313" key="4">
    <source>
        <dbReference type="Proteomes" id="UP001595997"/>
    </source>
</evidence>
<dbReference type="RefSeq" id="WP_386442023.1">
    <property type="nucleotide sequence ID" value="NZ_JBHSFH010000003.1"/>
</dbReference>
<evidence type="ECO:0000259" key="2">
    <source>
        <dbReference type="Pfam" id="PF01636"/>
    </source>
</evidence>
<feature type="compositionally biased region" description="Low complexity" evidence="1">
    <location>
        <begin position="8"/>
        <end position="17"/>
    </location>
</feature>
<organism evidence="3 4">
    <name type="scientific">Streptomyces ovatisporus</name>
    <dbReference type="NCBI Taxonomy" id="1128682"/>
    <lineage>
        <taxon>Bacteria</taxon>
        <taxon>Bacillati</taxon>
        <taxon>Actinomycetota</taxon>
        <taxon>Actinomycetes</taxon>
        <taxon>Kitasatosporales</taxon>
        <taxon>Streptomycetaceae</taxon>
        <taxon>Streptomyces</taxon>
    </lineage>
</organism>
<dbReference type="SUPFAM" id="SSF56112">
    <property type="entry name" value="Protein kinase-like (PK-like)"/>
    <property type="match status" value="1"/>
</dbReference>